<gene>
    <name evidence="2" type="primary">ERG3</name>
    <name evidence="2" type="ORF">BG011_005037</name>
</gene>
<accession>A0A9P6U1I2</accession>
<dbReference type="EMBL" id="JAAAJA010000341">
    <property type="protein sequence ID" value="KAG0255596.1"/>
    <property type="molecule type" value="Genomic_DNA"/>
</dbReference>
<keyword evidence="3" id="KW-1185">Reference proteome</keyword>
<comment type="caution">
    <text evidence="2">The sequence shown here is derived from an EMBL/GenBank/DDBJ whole genome shotgun (WGS) entry which is preliminary data.</text>
</comment>
<reference evidence="2" key="1">
    <citation type="journal article" date="2020" name="Fungal Divers.">
        <title>Resolving the Mortierellaceae phylogeny through synthesis of multi-gene phylogenetics and phylogenomics.</title>
        <authorList>
            <person name="Vandepol N."/>
            <person name="Liber J."/>
            <person name="Desiro A."/>
            <person name="Na H."/>
            <person name="Kennedy M."/>
            <person name="Barry K."/>
            <person name="Grigoriev I.V."/>
            <person name="Miller A.N."/>
            <person name="O'Donnell K."/>
            <person name="Stajich J.E."/>
            <person name="Bonito G."/>
        </authorList>
    </citation>
    <scope>NUCLEOTIDE SEQUENCE</scope>
    <source>
        <strain evidence="2">KOD948</strain>
    </source>
</reference>
<dbReference type="GO" id="GO:0005506">
    <property type="term" value="F:iron ion binding"/>
    <property type="evidence" value="ECO:0007669"/>
    <property type="project" value="InterPro"/>
</dbReference>
<dbReference type="AlphaFoldDB" id="A0A9P6U1I2"/>
<evidence type="ECO:0000259" key="1">
    <source>
        <dbReference type="Pfam" id="PF04116"/>
    </source>
</evidence>
<dbReference type="InterPro" id="IPR006694">
    <property type="entry name" value="Fatty_acid_hydroxylase"/>
</dbReference>
<protein>
    <submittedName>
        <fullName evidence="2">C-5 sterol desaturase</fullName>
    </submittedName>
</protein>
<dbReference type="GO" id="GO:0016491">
    <property type="term" value="F:oxidoreductase activity"/>
    <property type="evidence" value="ECO:0007669"/>
    <property type="project" value="InterPro"/>
</dbReference>
<dbReference type="OrthoDB" id="6354873at2759"/>
<feature type="domain" description="Fatty acid hydroxylase" evidence="1">
    <location>
        <begin position="3"/>
        <end position="66"/>
    </location>
</feature>
<evidence type="ECO:0000313" key="3">
    <source>
        <dbReference type="Proteomes" id="UP000726737"/>
    </source>
</evidence>
<sequence>MFVFFVPMNKYIYMIMFGLVNFWSVMIHDGEYMISSAVINSAAHHSVHHLYFNYNYGQYFTLWDRIGCSYRTPGEELLNPKLKTDKNVWKKQSKDVDAFDEFGKPTDASDATFKVGPHAKTKAL</sequence>
<dbReference type="Pfam" id="PF04116">
    <property type="entry name" value="FA_hydroxylase"/>
    <property type="match status" value="1"/>
</dbReference>
<organism evidence="2 3">
    <name type="scientific">Mortierella polycephala</name>
    <dbReference type="NCBI Taxonomy" id="41804"/>
    <lineage>
        <taxon>Eukaryota</taxon>
        <taxon>Fungi</taxon>
        <taxon>Fungi incertae sedis</taxon>
        <taxon>Mucoromycota</taxon>
        <taxon>Mortierellomycotina</taxon>
        <taxon>Mortierellomycetes</taxon>
        <taxon>Mortierellales</taxon>
        <taxon>Mortierellaceae</taxon>
        <taxon>Mortierella</taxon>
    </lineage>
</organism>
<dbReference type="GO" id="GO:0008610">
    <property type="term" value="P:lipid biosynthetic process"/>
    <property type="evidence" value="ECO:0007669"/>
    <property type="project" value="InterPro"/>
</dbReference>
<evidence type="ECO:0000313" key="2">
    <source>
        <dbReference type="EMBL" id="KAG0255596.1"/>
    </source>
</evidence>
<dbReference type="Proteomes" id="UP000726737">
    <property type="component" value="Unassembled WGS sequence"/>
</dbReference>
<proteinExistence type="predicted"/>
<name>A0A9P6U1I2_9FUNG</name>